<dbReference type="Proteomes" id="UP001617907">
    <property type="component" value="Unassembled WGS sequence"/>
</dbReference>
<evidence type="ECO:0000256" key="1">
    <source>
        <dbReference type="SAM" id="MobiDB-lite"/>
    </source>
</evidence>
<organism evidence="3 4">
    <name type="scientific">Streptomyces ardesiacus</name>
    <dbReference type="NCBI Taxonomy" id="285564"/>
    <lineage>
        <taxon>Bacteria</taxon>
        <taxon>Bacillati</taxon>
        <taxon>Actinomycetota</taxon>
        <taxon>Actinomycetes</taxon>
        <taxon>Kitasatosporales</taxon>
        <taxon>Streptomycetaceae</taxon>
        <taxon>Streptomyces</taxon>
    </lineage>
</organism>
<name>A0ABW8H4N4_9ACTN</name>
<dbReference type="NCBIfam" id="NF041216">
    <property type="entry name" value="CU044_2847_fam"/>
    <property type="match status" value="1"/>
</dbReference>
<proteinExistence type="predicted"/>
<dbReference type="EMBL" id="JBIVPC010000003">
    <property type="protein sequence ID" value="MFJ6035736.1"/>
    <property type="molecule type" value="Genomic_DNA"/>
</dbReference>
<comment type="caution">
    <text evidence="3">The sequence shown here is derived from an EMBL/GenBank/DDBJ whole genome shotgun (WGS) entry which is preliminary data.</text>
</comment>
<dbReference type="RefSeq" id="WP_350891217.1">
    <property type="nucleotide sequence ID" value="NZ_JBEOTR010000015.1"/>
</dbReference>
<sequence>MILLGPVPEGADGPIAVEVDAQVDPSAVDGLGLVYGDEETRDGAGQRVVRVARDVYTDGLDLARRCAAQAVRRFGELQEGLRPDEIEMQLAIKIDAGVATLVKSGAEAQLQITLRWQTAPAPHPAPAPAPGPHPAPVPTPHPTPTPAPGDHGTGTADGAGS</sequence>
<dbReference type="Pfam" id="PF19493">
    <property type="entry name" value="Trypco1"/>
    <property type="match status" value="1"/>
</dbReference>
<feature type="domain" description="Trypsin-co-occurring" evidence="2">
    <location>
        <begin position="13"/>
        <end position="117"/>
    </location>
</feature>
<evidence type="ECO:0000313" key="4">
    <source>
        <dbReference type="Proteomes" id="UP001617907"/>
    </source>
</evidence>
<evidence type="ECO:0000259" key="2">
    <source>
        <dbReference type="Pfam" id="PF19493"/>
    </source>
</evidence>
<gene>
    <name evidence="3" type="ORF">ACIQFM_05710</name>
</gene>
<reference evidence="3 4" key="1">
    <citation type="submission" date="2024-10" db="EMBL/GenBank/DDBJ databases">
        <title>The Natural Products Discovery Center: Release of the First 8490 Sequenced Strains for Exploring Actinobacteria Biosynthetic Diversity.</title>
        <authorList>
            <person name="Kalkreuter E."/>
            <person name="Kautsar S.A."/>
            <person name="Yang D."/>
            <person name="Bader C.D."/>
            <person name="Teijaro C.N."/>
            <person name="Fluegel L."/>
            <person name="Davis C.M."/>
            <person name="Simpson J.R."/>
            <person name="Lauterbach L."/>
            <person name="Steele A.D."/>
            <person name="Gui C."/>
            <person name="Meng S."/>
            <person name="Li G."/>
            <person name="Viehrig K."/>
            <person name="Ye F."/>
            <person name="Su P."/>
            <person name="Kiefer A.F."/>
            <person name="Nichols A."/>
            <person name="Cepeda A.J."/>
            <person name="Yan W."/>
            <person name="Fan B."/>
            <person name="Jiang Y."/>
            <person name="Adhikari A."/>
            <person name="Zheng C.-J."/>
            <person name="Schuster L."/>
            <person name="Cowan T.M."/>
            <person name="Smanski M.J."/>
            <person name="Chevrette M.G."/>
            <person name="De Carvalho L.P.S."/>
            <person name="Shen B."/>
        </authorList>
    </citation>
    <scope>NUCLEOTIDE SEQUENCE [LARGE SCALE GENOMIC DNA]</scope>
    <source>
        <strain evidence="3 4">NPDC093086</strain>
    </source>
</reference>
<feature type="compositionally biased region" description="Pro residues" evidence="1">
    <location>
        <begin position="121"/>
        <end position="147"/>
    </location>
</feature>
<feature type="region of interest" description="Disordered" evidence="1">
    <location>
        <begin position="119"/>
        <end position="161"/>
    </location>
</feature>
<keyword evidence="4" id="KW-1185">Reference proteome</keyword>
<protein>
    <submittedName>
        <fullName evidence="3">CU044_2847 family protein</fullName>
    </submittedName>
</protein>
<accession>A0ABW8H4N4</accession>
<dbReference type="InterPro" id="IPR045794">
    <property type="entry name" value="Trypco1"/>
</dbReference>
<evidence type="ECO:0000313" key="3">
    <source>
        <dbReference type="EMBL" id="MFJ6035736.1"/>
    </source>
</evidence>
<feature type="compositionally biased region" description="Gly residues" evidence="1">
    <location>
        <begin position="151"/>
        <end position="161"/>
    </location>
</feature>